<reference evidence="2" key="1">
    <citation type="submission" date="2020-11" db="EMBL/GenBank/DDBJ databases">
        <title>Adaptations for nitrogen fixation in a non-lichenized fungal sporocarp promotes dispersal by wood-feeding termites.</title>
        <authorList>
            <consortium name="DOE Joint Genome Institute"/>
            <person name="Koch R.A."/>
            <person name="Yoon G."/>
            <person name="Arayal U."/>
            <person name="Lail K."/>
            <person name="Amirebrahimi M."/>
            <person name="Labutti K."/>
            <person name="Lipzen A."/>
            <person name="Riley R."/>
            <person name="Barry K."/>
            <person name="Henrissat B."/>
            <person name="Grigoriev I.V."/>
            <person name="Herr J.R."/>
            <person name="Aime M.C."/>
        </authorList>
    </citation>
    <scope>NUCLEOTIDE SEQUENCE</scope>
    <source>
        <strain evidence="2">MCA 3950</strain>
    </source>
</reference>
<evidence type="ECO:0000313" key="3">
    <source>
        <dbReference type="Proteomes" id="UP000812287"/>
    </source>
</evidence>
<feature type="domain" description="LYC1 C-terminal" evidence="1">
    <location>
        <begin position="209"/>
        <end position="400"/>
    </location>
</feature>
<dbReference type="InterPro" id="IPR053013">
    <property type="entry name" value="LAT"/>
</dbReference>
<accession>A0A9P8AQ18</accession>
<dbReference type="Pfam" id="PF22998">
    <property type="entry name" value="GNAT_LYC1-like"/>
    <property type="match status" value="1"/>
</dbReference>
<evidence type="ECO:0000313" key="2">
    <source>
        <dbReference type="EMBL" id="KAG7443614.1"/>
    </source>
</evidence>
<comment type="caution">
    <text evidence="2">The sequence shown here is derived from an EMBL/GenBank/DDBJ whole genome shotgun (WGS) entry which is preliminary data.</text>
</comment>
<dbReference type="OrthoDB" id="2020070at2759"/>
<dbReference type="Proteomes" id="UP000812287">
    <property type="component" value="Unassembled WGS sequence"/>
</dbReference>
<protein>
    <recommendedName>
        <fullName evidence="1">LYC1 C-terminal domain-containing protein</fullName>
    </recommendedName>
</protein>
<gene>
    <name evidence="2" type="ORF">BT62DRAFT_902543</name>
</gene>
<dbReference type="EMBL" id="MU250544">
    <property type="protein sequence ID" value="KAG7443614.1"/>
    <property type="molecule type" value="Genomic_DNA"/>
</dbReference>
<evidence type="ECO:0000259" key="1">
    <source>
        <dbReference type="Pfam" id="PF22998"/>
    </source>
</evidence>
<dbReference type="RefSeq" id="XP_043037114.1">
    <property type="nucleotide sequence ID" value="XM_043183497.1"/>
</dbReference>
<keyword evidence="3" id="KW-1185">Reference proteome</keyword>
<dbReference type="GeneID" id="66105794"/>
<dbReference type="AlphaFoldDB" id="A0A9P8AQ18"/>
<organism evidence="2 3">
    <name type="scientific">Guyanagaster necrorhizus</name>
    <dbReference type="NCBI Taxonomy" id="856835"/>
    <lineage>
        <taxon>Eukaryota</taxon>
        <taxon>Fungi</taxon>
        <taxon>Dikarya</taxon>
        <taxon>Basidiomycota</taxon>
        <taxon>Agaricomycotina</taxon>
        <taxon>Agaricomycetes</taxon>
        <taxon>Agaricomycetidae</taxon>
        <taxon>Agaricales</taxon>
        <taxon>Marasmiineae</taxon>
        <taxon>Physalacriaceae</taxon>
        <taxon>Guyanagaster</taxon>
    </lineage>
</organism>
<proteinExistence type="predicted"/>
<name>A0A9P8AQ18_9AGAR</name>
<sequence>MSLSSLSLFPATQAQIIESRRRTFKEWGRSMTEEEYLRRDAEMDNDEHAFNRKLITWVLCSREDPESLEFKCSCETFRRKGLVLRRNSEQPNNDMPEEVTCYAIASVFAPERFRHRGYAKHMMRLLHWVLALSSSLPSTFPEAWGFPPERPIWLAYGHFSALWSDVGHFYQSCGPTTSDSEGWVVRDAISTVWDLKAGDMDVEDVSVSGRGLQWLSAGDVETLHSVDDQRIMVDMAAMSLHSNPGETVLFSFLPGQGVETFQRRRLEHVWRKFKPSVEYWGVVRESKCPTEPGATTATLDKQTSIATWTFDLKPPTLFVTRLRANKETFVDLVSALKFVARKHGMEKIEIWNLPEAHKKIAQDYGAVHMERGEHLPAFKWNGAESPSNVVWLNNEKFCWC</sequence>
<dbReference type="InterPro" id="IPR055100">
    <property type="entry name" value="GNAT_LYC1-like"/>
</dbReference>
<dbReference type="PANTHER" id="PTHR34815">
    <property type="entry name" value="LYSINE ACETYLTRANSFERASE"/>
    <property type="match status" value="1"/>
</dbReference>
<dbReference type="PANTHER" id="PTHR34815:SF2">
    <property type="entry name" value="N-ACETYLTRANSFERASE DOMAIN-CONTAINING PROTEIN"/>
    <property type="match status" value="1"/>
</dbReference>